<dbReference type="GO" id="GO:0005802">
    <property type="term" value="C:trans-Golgi network"/>
    <property type="evidence" value="ECO:0007669"/>
    <property type="project" value="InterPro"/>
</dbReference>
<evidence type="ECO:0000313" key="16">
    <source>
        <dbReference type="Proteomes" id="UP000424527"/>
    </source>
</evidence>
<dbReference type="GO" id="GO:0006886">
    <property type="term" value="P:intracellular protein transport"/>
    <property type="evidence" value="ECO:0007669"/>
    <property type="project" value="InterPro"/>
</dbReference>
<dbReference type="Gene3D" id="1.20.5.170">
    <property type="match status" value="1"/>
</dbReference>
<dbReference type="GO" id="GO:0031901">
    <property type="term" value="C:early endosome membrane"/>
    <property type="evidence" value="ECO:0007669"/>
    <property type="project" value="UniProtKB-SubCell"/>
</dbReference>
<evidence type="ECO:0000256" key="4">
    <source>
        <dbReference type="ARBA" id="ARBA00022448"/>
    </source>
</evidence>
<dbReference type="Pfam" id="PF03127">
    <property type="entry name" value="GAT"/>
    <property type="match status" value="1"/>
</dbReference>
<evidence type="ECO:0000256" key="7">
    <source>
        <dbReference type="ARBA" id="ARBA00022927"/>
    </source>
</evidence>
<feature type="domain" description="VHS" evidence="12">
    <location>
        <begin position="17"/>
        <end position="147"/>
    </location>
</feature>
<dbReference type="PANTHER" id="PTHR45905">
    <property type="entry name" value="GOLGI-LOCALIZED, GAMMA-ADAPTIN EAR CONTAINING, ARF BINDING PROTEIN"/>
    <property type="match status" value="1"/>
</dbReference>
<comment type="subcellular location">
    <subcellularLocation>
        <location evidence="2">Early endosome membrane</location>
        <topology evidence="2">Peripheral membrane protein</topology>
    </subcellularLocation>
    <subcellularLocation>
        <location evidence="1">Golgi apparatus</location>
        <location evidence="1">trans-Golgi network membrane</location>
        <topology evidence="1">Peripheral membrane protein</topology>
    </subcellularLocation>
</comment>
<protein>
    <submittedName>
        <fullName evidence="15">ADP-ribosylation factor-binding protein</fullName>
    </submittedName>
</protein>
<evidence type="ECO:0000256" key="3">
    <source>
        <dbReference type="ARBA" id="ARBA00008099"/>
    </source>
</evidence>
<dbReference type="Pfam" id="PF18308">
    <property type="entry name" value="GGA_N-GAT"/>
    <property type="match status" value="1"/>
</dbReference>
<dbReference type="GO" id="GO:0035091">
    <property type="term" value="F:phosphatidylinositol binding"/>
    <property type="evidence" value="ECO:0007669"/>
    <property type="project" value="InterPro"/>
</dbReference>
<comment type="similarity">
    <text evidence="3">Belongs to the GGA protein family.</text>
</comment>
<dbReference type="InterPro" id="IPR013041">
    <property type="entry name" value="Clathrin_app_Ig-like_sf"/>
</dbReference>
<organism evidence="15 16">
    <name type="scientific">Larimichthys crocea</name>
    <name type="common">Large yellow croaker</name>
    <name type="synonym">Pseudosciaena crocea</name>
    <dbReference type="NCBI Taxonomy" id="215358"/>
    <lineage>
        <taxon>Eukaryota</taxon>
        <taxon>Metazoa</taxon>
        <taxon>Chordata</taxon>
        <taxon>Craniata</taxon>
        <taxon>Vertebrata</taxon>
        <taxon>Euteleostomi</taxon>
        <taxon>Actinopterygii</taxon>
        <taxon>Neopterygii</taxon>
        <taxon>Teleostei</taxon>
        <taxon>Neoteleostei</taxon>
        <taxon>Acanthomorphata</taxon>
        <taxon>Eupercaria</taxon>
        <taxon>Sciaenidae</taxon>
        <taxon>Larimichthys</taxon>
    </lineage>
</organism>
<dbReference type="InterPro" id="IPR002014">
    <property type="entry name" value="VHS_dom"/>
</dbReference>
<dbReference type="GO" id="GO:0043130">
    <property type="term" value="F:ubiquitin binding"/>
    <property type="evidence" value="ECO:0007669"/>
    <property type="project" value="InterPro"/>
</dbReference>
<evidence type="ECO:0000256" key="1">
    <source>
        <dbReference type="ARBA" id="ARBA00004150"/>
    </source>
</evidence>
<dbReference type="GO" id="GO:0006893">
    <property type="term" value="P:Golgi to plasma membrane transport"/>
    <property type="evidence" value="ECO:0007669"/>
    <property type="project" value="TreeGrafter"/>
</dbReference>
<evidence type="ECO:0000256" key="5">
    <source>
        <dbReference type="ARBA" id="ARBA00022753"/>
    </source>
</evidence>
<dbReference type="AlphaFoldDB" id="A0A6G0J9J2"/>
<dbReference type="EMBL" id="REGW02000001">
    <property type="protein sequence ID" value="KAE8300449.1"/>
    <property type="molecule type" value="Genomic_DNA"/>
</dbReference>
<dbReference type="InterPro" id="IPR004152">
    <property type="entry name" value="GAT_dom"/>
</dbReference>
<evidence type="ECO:0000256" key="8">
    <source>
        <dbReference type="ARBA" id="ARBA00023034"/>
    </source>
</evidence>
<keyword evidence="9" id="KW-0472">Membrane</keyword>
<feature type="domain" description="GAE" evidence="13">
    <location>
        <begin position="468"/>
        <end position="589"/>
    </location>
</feature>
<dbReference type="SUPFAM" id="SSF48464">
    <property type="entry name" value="ENTH/VHS domain"/>
    <property type="match status" value="1"/>
</dbReference>
<keyword evidence="6" id="KW-0832">Ubl conjugation</keyword>
<keyword evidence="10" id="KW-0175">Coiled coil</keyword>
<evidence type="ECO:0000259" key="13">
    <source>
        <dbReference type="PROSITE" id="PS50180"/>
    </source>
</evidence>
<dbReference type="SUPFAM" id="SSF89009">
    <property type="entry name" value="GAT-like domain"/>
    <property type="match status" value="1"/>
</dbReference>
<feature type="region of interest" description="Disordered" evidence="11">
    <location>
        <begin position="340"/>
        <end position="360"/>
    </location>
</feature>
<feature type="coiled-coil region" evidence="10">
    <location>
        <begin position="194"/>
        <end position="238"/>
    </location>
</feature>
<dbReference type="InterPro" id="IPR038425">
    <property type="entry name" value="GAT_sf"/>
</dbReference>
<evidence type="ECO:0000259" key="12">
    <source>
        <dbReference type="PROSITE" id="PS50179"/>
    </source>
</evidence>
<evidence type="ECO:0000256" key="11">
    <source>
        <dbReference type="SAM" id="MobiDB-lite"/>
    </source>
</evidence>
<dbReference type="Gene3D" id="1.25.40.90">
    <property type="match status" value="1"/>
</dbReference>
<dbReference type="PROSITE" id="PS50179">
    <property type="entry name" value="VHS"/>
    <property type="match status" value="1"/>
</dbReference>
<dbReference type="InterPro" id="IPR027422">
    <property type="entry name" value="GGA1-3"/>
</dbReference>
<dbReference type="SUPFAM" id="SSF49348">
    <property type="entry name" value="Clathrin adaptor appendage domain"/>
    <property type="match status" value="1"/>
</dbReference>
<accession>A0A6G0J9J2</accession>
<evidence type="ECO:0000259" key="14">
    <source>
        <dbReference type="PROSITE" id="PS50909"/>
    </source>
</evidence>
<dbReference type="Pfam" id="PF00790">
    <property type="entry name" value="VHS"/>
    <property type="match status" value="1"/>
</dbReference>
<keyword evidence="5" id="KW-0967">Endosome</keyword>
<feature type="region of interest" description="Disordered" evidence="11">
    <location>
        <begin position="1"/>
        <end position="20"/>
    </location>
</feature>
<dbReference type="InterPro" id="IPR008942">
    <property type="entry name" value="ENTH_VHS"/>
</dbReference>
<keyword evidence="16" id="KW-1185">Reference proteome</keyword>
<comment type="caution">
    <text evidence="15">The sequence shown here is derived from an EMBL/GenBank/DDBJ whole genome shotgun (WGS) entry which is preliminary data.</text>
</comment>
<dbReference type="InterPro" id="IPR041198">
    <property type="entry name" value="GGA_N-GAT"/>
</dbReference>
<dbReference type="SMART" id="SM00809">
    <property type="entry name" value="Alpha_adaptinC2"/>
    <property type="match status" value="1"/>
</dbReference>
<dbReference type="GO" id="GO:0034394">
    <property type="term" value="P:protein localization to cell surface"/>
    <property type="evidence" value="ECO:0007669"/>
    <property type="project" value="TreeGrafter"/>
</dbReference>
<keyword evidence="8" id="KW-0333">Golgi apparatus</keyword>
<evidence type="ECO:0000256" key="9">
    <source>
        <dbReference type="ARBA" id="ARBA00023136"/>
    </source>
</evidence>
<dbReference type="InterPro" id="IPR008153">
    <property type="entry name" value="GAE_dom"/>
</dbReference>
<dbReference type="SMART" id="SM00288">
    <property type="entry name" value="VHS"/>
    <property type="match status" value="1"/>
</dbReference>
<gene>
    <name evidence="15" type="ORF">D5F01_LYC00590</name>
</gene>
<dbReference type="PROSITE" id="PS50180">
    <property type="entry name" value="GAE"/>
    <property type="match status" value="1"/>
</dbReference>
<keyword evidence="4" id="KW-0813">Transport</keyword>
<feature type="region of interest" description="Disordered" evidence="11">
    <location>
        <begin position="300"/>
        <end position="324"/>
    </location>
</feature>
<keyword evidence="7" id="KW-0653">Protein transport</keyword>
<evidence type="ECO:0000256" key="2">
    <source>
        <dbReference type="ARBA" id="ARBA00004220"/>
    </source>
</evidence>
<feature type="compositionally biased region" description="Basic and acidic residues" evidence="11">
    <location>
        <begin position="300"/>
        <end position="316"/>
    </location>
</feature>
<sequence>MATGDSHTTFESLLSQATDPNNQEDRWDCIQGFYQLVNQETDGPQVAIRLLGHKIQSPQEKEALQALTVLEACMNNCGKRFQSEAAKFRFLNELIKVVTPKYFGAWTPQTVKDRVTEVLYGWTLWLKDEPKIQDAYSMLKKQGIVKKDPKLPDKVIMAPPPQRTTESVFDQEDKAQLLARLLKSARPEDLETANRLIKSTIKEEQEKAEKLSKRESTLKEVENSSKQLRELLNEHTITGTSLQLSDDVKTLYERCDRLRPSLFRLASDTMDDDAALAQILAANDELTLVLSAYKQQVGKKEYNGGRERSKSEEMECKNNAPTSPREIKSYHLIDLSALDSPQTHRKADSPPSFEASSPTHSSLLESTFHSVADQDFNELANEDIQMKNAEQNGGRGFVLRARGCAGNNMTSNENIWSLPHNQQFTESLSTVQKQLNNMSGSSVKSEESSCPPQVLKNIFVPMETIKSSSLEPITLFDQGGFHVSLHFAKDSPPGHPDVAVVIISTVNTSAFHVKDFTFLAAVPKTMSVKLQPASGTHLPPYNPLLPPPAISQVLLLANPQKRKVRLRYKLTLTHGDQQLNETGEIDNFPDWTSLIGR</sequence>
<dbReference type="Pfam" id="PF02883">
    <property type="entry name" value="Alpha_adaptinC2"/>
    <property type="match status" value="1"/>
</dbReference>
<feature type="domain" description="GAT" evidence="14">
    <location>
        <begin position="171"/>
        <end position="298"/>
    </location>
</feature>
<dbReference type="PROSITE" id="PS50909">
    <property type="entry name" value="GAT"/>
    <property type="match status" value="1"/>
</dbReference>
<evidence type="ECO:0000256" key="6">
    <source>
        <dbReference type="ARBA" id="ARBA00022843"/>
    </source>
</evidence>
<name>A0A6G0J9J2_LARCR</name>
<dbReference type="PANTHER" id="PTHR45905:SF6">
    <property type="entry name" value="ADP-RIBOSYLATION FACTOR-BINDING PROTEIN GGA3"/>
    <property type="match status" value="1"/>
</dbReference>
<dbReference type="Proteomes" id="UP000424527">
    <property type="component" value="Unassembled WGS sequence"/>
</dbReference>
<dbReference type="InterPro" id="IPR008152">
    <property type="entry name" value="Clathrin_a/b/g-adaptin_app_Ig"/>
</dbReference>
<proteinExistence type="inferred from homology"/>
<dbReference type="Gene3D" id="2.60.40.1230">
    <property type="match status" value="1"/>
</dbReference>
<evidence type="ECO:0000313" key="15">
    <source>
        <dbReference type="EMBL" id="KAE8300449.1"/>
    </source>
</evidence>
<reference evidence="15 16" key="1">
    <citation type="submission" date="2019-07" db="EMBL/GenBank/DDBJ databases">
        <title>Chromosome genome assembly for large yellow croaker.</title>
        <authorList>
            <person name="Xiao S."/>
        </authorList>
    </citation>
    <scope>NUCLEOTIDE SEQUENCE [LARGE SCALE GENOMIC DNA]</scope>
    <source>
        <strain evidence="15">JMULYC20181020</strain>
        <tissue evidence="15">Muscle</tissue>
    </source>
</reference>
<evidence type="ECO:0000256" key="10">
    <source>
        <dbReference type="SAM" id="Coils"/>
    </source>
</evidence>
<dbReference type="GO" id="GO:0031267">
    <property type="term" value="F:small GTPase binding"/>
    <property type="evidence" value="ECO:0007669"/>
    <property type="project" value="InterPro"/>
</dbReference>
<dbReference type="Gene3D" id="1.20.58.160">
    <property type="match status" value="1"/>
</dbReference>